<dbReference type="Pfam" id="PF02927">
    <property type="entry name" value="CelD_N"/>
    <property type="match status" value="1"/>
</dbReference>
<keyword evidence="5" id="KW-0624">Polysaccharide degradation</keyword>
<dbReference type="SUPFAM" id="SSF81296">
    <property type="entry name" value="E set domains"/>
    <property type="match status" value="1"/>
</dbReference>
<dbReference type="RefSeq" id="WP_093827075.1">
    <property type="nucleotide sequence ID" value="NZ_FOLQ01000004.1"/>
</dbReference>
<dbReference type="PANTHER" id="PTHR43037:SF5">
    <property type="entry name" value="FERULOYL ESTERASE"/>
    <property type="match status" value="1"/>
</dbReference>
<name>A0A1I1RJJ5_9BACT</name>
<dbReference type="InterPro" id="IPR012341">
    <property type="entry name" value="6hp_glycosidase-like_sf"/>
</dbReference>
<evidence type="ECO:0000313" key="10">
    <source>
        <dbReference type="Proteomes" id="UP000198598"/>
    </source>
</evidence>
<dbReference type="Pfam" id="PF00759">
    <property type="entry name" value="Glyco_hydro_9"/>
    <property type="match status" value="1"/>
</dbReference>
<dbReference type="InterPro" id="IPR001701">
    <property type="entry name" value="Glyco_hydro_9"/>
</dbReference>
<evidence type="ECO:0000256" key="4">
    <source>
        <dbReference type="ARBA" id="ARBA00023277"/>
    </source>
</evidence>
<gene>
    <name evidence="9" type="ORF">SAMN05216167_104434</name>
</gene>
<dbReference type="CDD" id="cd02850">
    <property type="entry name" value="E_set_Cellulase_N"/>
    <property type="match status" value="1"/>
</dbReference>
<dbReference type="Proteomes" id="UP000198598">
    <property type="component" value="Unassembled WGS sequence"/>
</dbReference>
<evidence type="ECO:0000313" key="9">
    <source>
        <dbReference type="EMBL" id="SFD34471.1"/>
    </source>
</evidence>
<dbReference type="GO" id="GO:0008810">
    <property type="term" value="F:cellulase activity"/>
    <property type="evidence" value="ECO:0007669"/>
    <property type="project" value="InterPro"/>
</dbReference>
<dbReference type="InterPro" id="IPR029058">
    <property type="entry name" value="AB_hydrolase_fold"/>
</dbReference>
<dbReference type="Pfam" id="PF00756">
    <property type="entry name" value="Esterase"/>
    <property type="match status" value="1"/>
</dbReference>
<dbReference type="InterPro" id="IPR014756">
    <property type="entry name" value="Ig_E-set"/>
</dbReference>
<dbReference type="InterPro" id="IPR050955">
    <property type="entry name" value="Plant_Biomass_Hydrol_Est"/>
</dbReference>
<feature type="chain" id="PRO_5011526486" evidence="6">
    <location>
        <begin position="22"/>
        <end position="969"/>
    </location>
</feature>
<feature type="signal peptide" evidence="6">
    <location>
        <begin position="1"/>
        <end position="21"/>
    </location>
</feature>
<dbReference type="STRING" id="662367.SAMN05216167_104434"/>
<evidence type="ECO:0000259" key="7">
    <source>
        <dbReference type="Pfam" id="PF00759"/>
    </source>
</evidence>
<feature type="domain" description="Glycoside hydrolase family 9" evidence="7">
    <location>
        <begin position="419"/>
        <end position="893"/>
    </location>
</feature>
<sequence>MREFKLFFSVISLLLAFSGWAQNTVNGSGNITSGGRVRTFSYHLPASAPAANLPLMIAFHGDGGTGAGFQSYAGLDAVANTQNFIVVYPNAVSVGGSIQFNKYADTAPGFGSVGDTGGPNPADPNAPDDVLFTSDLINYFTQTYQINPNRVYITGHSGGGFMCYFLSMALPNKIAAFAPVAASLWVNNTYSNAYFTAANYKPVPILHIHSAGDPTVEPPIKPYPKTPAYAWPLSTFAGMNCNNWGTYSTTALAPNNPNVDSLTFCSSGKKVVLLMTKDANHGWSSLFNVPQTIWNFVKNYQLAIVTQPVVTIDNHLKIDQFGYLPMAKKIAVISNPQTGYNATEAFTPSSTYQIRKTANDAVVFQGAPVAWNSGATHTQSGDKVWWFDFSSVQDAGSYYVFDAVQQKRSYAFAISNTVYNNVLKQATRVFFYQRSGFAKQTPYAQSPWTDGAAFLGAQQDTDCRLVTNTSATTSQNLQGGWFDAGDYNKYVPFTYGPLMDMLLAYQENPAAWTDDFNIPESGNGVPDLLDEVKWELDWLRRMQQPNGSLLHKVSVTDFSATSPPSADTHPRRYGAASTDATATGAAVFALAAIQFKSLIDPQMQAYGNTLQTAAISAFNWTTSNPGVVFNNTGFSSVAATYTENDRLARRVAAAAFLYGLTGDASYRTFFDANYAQVHLMQWGFAYPFEATYQDALLYYTRLSGATTSVKNAILSTYTASLKTNNSDNLPAYLNQSDAYRAFLKDGNYTWGSNETKAHQGNMFFSMNTYNQDAANKANYRDAGMGFIHYLHGVNPTAYCYLTNMSGYGGEFSAPTMYHSWFGDGTVFDTNPPPGYLVGGANPTYTPDAAYAGPVISPPQNQPVQKSYKAWNTSYPENSWELNEPAIYSQGAYLRLLAQSLCYTNVVTSVKSGNWNDPTTWACGRVPTLSDRVVIRPAHVVSIGAAVNAKAMELNGKVTYINGGKLTLGN</sequence>
<keyword evidence="3" id="KW-0378">Hydrolase</keyword>
<protein>
    <submittedName>
        <fullName evidence="9">Poly(3-hydroxybutyrate) depolymerase</fullName>
    </submittedName>
</protein>
<feature type="domain" description="Cellulase Ig-like" evidence="8">
    <location>
        <begin position="315"/>
        <end position="400"/>
    </location>
</feature>
<keyword evidence="10" id="KW-1185">Reference proteome</keyword>
<dbReference type="SUPFAM" id="SSF48208">
    <property type="entry name" value="Six-hairpin glycosidases"/>
    <property type="match status" value="1"/>
</dbReference>
<dbReference type="Gene3D" id="2.60.40.10">
    <property type="entry name" value="Immunoglobulins"/>
    <property type="match status" value="1"/>
</dbReference>
<evidence type="ECO:0000256" key="5">
    <source>
        <dbReference type="ARBA" id="ARBA00023326"/>
    </source>
</evidence>
<dbReference type="SUPFAM" id="SSF53474">
    <property type="entry name" value="alpha/beta-Hydrolases"/>
    <property type="match status" value="1"/>
</dbReference>
<dbReference type="InterPro" id="IPR000801">
    <property type="entry name" value="Esterase-like"/>
</dbReference>
<comment type="similarity">
    <text evidence="1">Belongs to the glycosyl hydrolase 9 (cellulase E) family.</text>
</comment>
<dbReference type="InterPro" id="IPR004197">
    <property type="entry name" value="Cellulase_Ig-like"/>
</dbReference>
<evidence type="ECO:0000256" key="1">
    <source>
        <dbReference type="ARBA" id="ARBA00007072"/>
    </source>
</evidence>
<dbReference type="EMBL" id="FOLQ01000004">
    <property type="protein sequence ID" value="SFD34471.1"/>
    <property type="molecule type" value="Genomic_DNA"/>
</dbReference>
<dbReference type="PANTHER" id="PTHR43037">
    <property type="entry name" value="UNNAMED PRODUCT-RELATED"/>
    <property type="match status" value="1"/>
</dbReference>
<reference evidence="9 10" key="1">
    <citation type="submission" date="2016-10" db="EMBL/GenBank/DDBJ databases">
        <authorList>
            <person name="de Groot N.N."/>
        </authorList>
    </citation>
    <scope>NUCLEOTIDE SEQUENCE [LARGE SCALE GENOMIC DNA]</scope>
    <source>
        <strain evidence="9 10">DSM 26130</strain>
    </source>
</reference>
<evidence type="ECO:0000256" key="2">
    <source>
        <dbReference type="ARBA" id="ARBA00022729"/>
    </source>
</evidence>
<evidence type="ECO:0000259" key="8">
    <source>
        <dbReference type="Pfam" id="PF02927"/>
    </source>
</evidence>
<keyword evidence="2 6" id="KW-0732">Signal</keyword>
<evidence type="ECO:0000256" key="6">
    <source>
        <dbReference type="SAM" id="SignalP"/>
    </source>
</evidence>
<dbReference type="GO" id="GO:0000272">
    <property type="term" value="P:polysaccharide catabolic process"/>
    <property type="evidence" value="ECO:0007669"/>
    <property type="project" value="UniProtKB-KW"/>
</dbReference>
<proteinExistence type="inferred from homology"/>
<dbReference type="AlphaFoldDB" id="A0A1I1RJJ5"/>
<dbReference type="Gene3D" id="1.50.10.10">
    <property type="match status" value="1"/>
</dbReference>
<dbReference type="OrthoDB" id="9808897at2"/>
<dbReference type="Gene3D" id="3.40.50.1820">
    <property type="entry name" value="alpha/beta hydrolase"/>
    <property type="match status" value="1"/>
</dbReference>
<keyword evidence="4" id="KW-0119">Carbohydrate metabolism</keyword>
<accession>A0A1I1RJJ5</accession>
<organism evidence="9 10">
    <name type="scientific">Spirosoma endophyticum</name>
    <dbReference type="NCBI Taxonomy" id="662367"/>
    <lineage>
        <taxon>Bacteria</taxon>
        <taxon>Pseudomonadati</taxon>
        <taxon>Bacteroidota</taxon>
        <taxon>Cytophagia</taxon>
        <taxon>Cytophagales</taxon>
        <taxon>Cytophagaceae</taxon>
        <taxon>Spirosoma</taxon>
    </lineage>
</organism>
<dbReference type="InterPro" id="IPR008928">
    <property type="entry name" value="6-hairpin_glycosidase_sf"/>
</dbReference>
<dbReference type="InterPro" id="IPR013783">
    <property type="entry name" value="Ig-like_fold"/>
</dbReference>
<evidence type="ECO:0000256" key="3">
    <source>
        <dbReference type="ARBA" id="ARBA00022801"/>
    </source>
</evidence>